<evidence type="ECO:0000313" key="3">
    <source>
        <dbReference type="Proteomes" id="UP000218418"/>
    </source>
</evidence>
<evidence type="ECO:0000313" key="2">
    <source>
        <dbReference type="EMBL" id="BAY82732.1"/>
    </source>
</evidence>
<keyword evidence="1" id="KW-1133">Transmembrane helix</keyword>
<evidence type="ECO:0000256" key="1">
    <source>
        <dbReference type="SAM" id="Phobius"/>
    </source>
</evidence>
<keyword evidence="3" id="KW-1185">Reference proteome</keyword>
<reference evidence="2 3" key="1">
    <citation type="submission" date="2017-06" db="EMBL/GenBank/DDBJ databases">
        <title>Genome sequencing of cyanobaciteial culture collection at National Institute for Environmental Studies (NIES).</title>
        <authorList>
            <person name="Hirose Y."/>
            <person name="Shimura Y."/>
            <person name="Fujisawa T."/>
            <person name="Nakamura Y."/>
            <person name="Kawachi M."/>
        </authorList>
    </citation>
    <scope>NUCLEOTIDE SEQUENCE [LARGE SCALE GENOMIC DNA]</scope>
    <source>
        <strain evidence="2 3">NIES-267</strain>
    </source>
</reference>
<dbReference type="Proteomes" id="UP000218418">
    <property type="component" value="Chromosome"/>
</dbReference>
<organism evidence="2 3">
    <name type="scientific">Calothrix parasitica NIES-267</name>
    <dbReference type="NCBI Taxonomy" id="1973488"/>
    <lineage>
        <taxon>Bacteria</taxon>
        <taxon>Bacillati</taxon>
        <taxon>Cyanobacteriota</taxon>
        <taxon>Cyanophyceae</taxon>
        <taxon>Nostocales</taxon>
        <taxon>Calotrichaceae</taxon>
        <taxon>Calothrix</taxon>
    </lineage>
</organism>
<proteinExistence type="predicted"/>
<sequence length="301" mass="36210">MNTQGKRYTTKRKAVLKAYLLIICCSFIQVVSLILSEPFVTLLQNFNINIPVFILPTVIILLPFSSWFYVKDFIEESIEYESKEKIEKIREEYQQDINQIKEEYKRKAPEAIKERQELEFLAIWTDKEHLNHIDFNEMSENLRKELMKDRREFKEVYLDNFRKRYEARQDIVTNLNDFLLMRIARKAGDYSLNKKQNGHITKEENKIYKNIYAILKAWLICSIKFDCDMPTRSLHRIIKNSKYELDALNYTRDNILLDDKIKEIFTNDMSREIIKDYINRFVEKINTHANSSDTTKEVQYH</sequence>
<dbReference type="AlphaFoldDB" id="A0A1Z4LNC9"/>
<feature type="transmembrane region" description="Helical" evidence="1">
    <location>
        <begin position="48"/>
        <end position="70"/>
    </location>
</feature>
<keyword evidence="1" id="KW-0472">Membrane</keyword>
<name>A0A1Z4LNC9_9CYAN</name>
<feature type="transmembrane region" description="Helical" evidence="1">
    <location>
        <begin position="16"/>
        <end position="36"/>
    </location>
</feature>
<gene>
    <name evidence="2" type="ORF">NIES267_22160</name>
</gene>
<dbReference type="EMBL" id="AP018227">
    <property type="protein sequence ID" value="BAY82732.1"/>
    <property type="molecule type" value="Genomic_DNA"/>
</dbReference>
<protein>
    <submittedName>
        <fullName evidence="2">Uncharacterized protein</fullName>
    </submittedName>
</protein>
<keyword evidence="1" id="KW-0812">Transmembrane</keyword>
<accession>A0A1Z4LNC9</accession>